<sequence>MSAAEVVPPQRDSRDSPSSPLESRLASLAEAVSRLEARVADLEVARPVQKFPLETVLSSGRTAPATLPSPVRIMGLIGRVCLILGGATFIRSLVDAHTLPQGWGVALGLAYATTWALLALRARQPLDAAFHALASILISFPLIVESTVRFGILEPSLAALLLLLVTCLQGAVAWRRDLGAILWIASLTALGSGLAMMAMVRAIEPFLAVFLILGVATYWLTEGRRWQGLRWPAALVADLGVLILTSLAAWPGGIPETYRSITPGRAIAFALALALLYLISFSWRLLRQRSPVNGFEIAQTGLILLVGFGGALRVAVATGSGMGLLGVGCSLAGLGCYAAAIPFAEDREETRANFRFFTFLALVYLLLGGPVLLPLGVFAPLACALGLVVMLAALRWQRTLFVLQSTLYLLAAAMASGLATWTAKAYLSPAGPVAALTPVGFLSLAGLAGALALFLLRRPSEAITSQVRPLVLVLGAATTAGGGALLIQAGSRFLPLDPGALAAIRTGVLSALAILLAAWGRKLPVLQLRWLVYPLLMVTALKFLFEDVAVGRPLTLFLGFMCYGATLMLAPRFLKAPVPAAPPQDNAPHQPEVHP</sequence>
<evidence type="ECO:0008006" key="5">
    <source>
        <dbReference type="Google" id="ProtNLM"/>
    </source>
</evidence>
<accession>A0A9D7XGQ2</accession>
<feature type="transmembrane region" description="Helical" evidence="2">
    <location>
        <begin position="233"/>
        <end position="254"/>
    </location>
</feature>
<evidence type="ECO:0000256" key="1">
    <source>
        <dbReference type="SAM" id="MobiDB-lite"/>
    </source>
</evidence>
<gene>
    <name evidence="3" type="ORF">IPP58_08370</name>
</gene>
<feature type="transmembrane region" description="Helical" evidence="2">
    <location>
        <begin position="205"/>
        <end position="221"/>
    </location>
</feature>
<feature type="transmembrane region" description="Helical" evidence="2">
    <location>
        <begin position="377"/>
        <end position="394"/>
    </location>
</feature>
<protein>
    <recommendedName>
        <fullName evidence="5">DUF2339 domain-containing protein</fullName>
    </recommendedName>
</protein>
<feature type="transmembrane region" description="Helical" evidence="2">
    <location>
        <begin position="100"/>
        <end position="119"/>
    </location>
</feature>
<feature type="transmembrane region" description="Helical" evidence="2">
    <location>
        <begin position="352"/>
        <end position="371"/>
    </location>
</feature>
<feature type="transmembrane region" description="Helical" evidence="2">
    <location>
        <begin position="322"/>
        <end position="340"/>
    </location>
</feature>
<feature type="transmembrane region" description="Helical" evidence="2">
    <location>
        <begin position="266"/>
        <end position="285"/>
    </location>
</feature>
<feature type="transmembrane region" description="Helical" evidence="2">
    <location>
        <begin position="76"/>
        <end position="94"/>
    </location>
</feature>
<feature type="transmembrane region" description="Helical" evidence="2">
    <location>
        <begin position="406"/>
        <end position="427"/>
    </location>
</feature>
<keyword evidence="2" id="KW-0472">Membrane</keyword>
<name>A0A9D7XGQ2_9BACT</name>
<evidence type="ECO:0000313" key="4">
    <source>
        <dbReference type="Proteomes" id="UP000886657"/>
    </source>
</evidence>
<dbReference type="EMBL" id="JADKIO010000006">
    <property type="protein sequence ID" value="MBK9796501.1"/>
    <property type="molecule type" value="Genomic_DNA"/>
</dbReference>
<comment type="caution">
    <text evidence="3">The sequence shown here is derived from an EMBL/GenBank/DDBJ whole genome shotgun (WGS) entry which is preliminary data.</text>
</comment>
<reference evidence="3" key="1">
    <citation type="submission" date="2020-10" db="EMBL/GenBank/DDBJ databases">
        <title>Connecting structure to function with the recovery of over 1000 high-quality activated sludge metagenome-assembled genomes encoding full-length rRNA genes using long-read sequencing.</title>
        <authorList>
            <person name="Singleton C.M."/>
            <person name="Petriglieri F."/>
            <person name="Kristensen J.M."/>
            <person name="Kirkegaard R.H."/>
            <person name="Michaelsen T.Y."/>
            <person name="Andersen M.H."/>
            <person name="Karst S.M."/>
            <person name="Dueholm M.S."/>
            <person name="Nielsen P.H."/>
            <person name="Albertsen M."/>
        </authorList>
    </citation>
    <scope>NUCLEOTIDE SEQUENCE</scope>
    <source>
        <strain evidence="3">Skiv_18-Q3-R9-52_MAXAC.067</strain>
    </source>
</reference>
<dbReference type="AlphaFoldDB" id="A0A9D7XGQ2"/>
<organism evidence="3 4">
    <name type="scientific">Candidatus Geothrix skivensis</name>
    <dbReference type="NCBI Taxonomy" id="2954439"/>
    <lineage>
        <taxon>Bacteria</taxon>
        <taxon>Pseudomonadati</taxon>
        <taxon>Acidobacteriota</taxon>
        <taxon>Holophagae</taxon>
        <taxon>Holophagales</taxon>
        <taxon>Holophagaceae</taxon>
        <taxon>Geothrix</taxon>
    </lineage>
</organism>
<evidence type="ECO:0000256" key="2">
    <source>
        <dbReference type="SAM" id="Phobius"/>
    </source>
</evidence>
<keyword evidence="2" id="KW-0812">Transmembrane</keyword>
<feature type="transmembrane region" description="Helical" evidence="2">
    <location>
        <begin position="467"/>
        <end position="487"/>
    </location>
</feature>
<feature type="transmembrane region" description="Helical" evidence="2">
    <location>
        <begin position="181"/>
        <end position="199"/>
    </location>
</feature>
<feature type="region of interest" description="Disordered" evidence="1">
    <location>
        <begin position="1"/>
        <end position="21"/>
    </location>
</feature>
<feature type="transmembrane region" description="Helical" evidence="2">
    <location>
        <begin position="551"/>
        <end position="570"/>
    </location>
</feature>
<feature type="transmembrane region" description="Helical" evidence="2">
    <location>
        <begin position="433"/>
        <end position="455"/>
    </location>
</feature>
<dbReference type="Proteomes" id="UP000886657">
    <property type="component" value="Unassembled WGS sequence"/>
</dbReference>
<evidence type="ECO:0000313" key="3">
    <source>
        <dbReference type="EMBL" id="MBK9796501.1"/>
    </source>
</evidence>
<feature type="transmembrane region" description="Helical" evidence="2">
    <location>
        <begin position="156"/>
        <end position="174"/>
    </location>
</feature>
<feature type="transmembrane region" description="Helical" evidence="2">
    <location>
        <begin position="499"/>
        <end position="519"/>
    </location>
</feature>
<proteinExistence type="predicted"/>
<keyword evidence="2" id="KW-1133">Transmembrane helix</keyword>
<feature type="transmembrane region" description="Helical" evidence="2">
    <location>
        <begin position="297"/>
        <end position="316"/>
    </location>
</feature>
<feature type="transmembrane region" description="Helical" evidence="2">
    <location>
        <begin position="126"/>
        <end position="144"/>
    </location>
</feature>